<name>A0ABP0F5E2_CLALP</name>
<evidence type="ECO:0008006" key="3">
    <source>
        <dbReference type="Google" id="ProtNLM"/>
    </source>
</evidence>
<gene>
    <name evidence="1" type="ORF">CVLEPA_LOCUS3692</name>
</gene>
<proteinExistence type="predicted"/>
<organism evidence="1 2">
    <name type="scientific">Clavelina lepadiformis</name>
    <name type="common">Light-bulb sea squirt</name>
    <name type="synonym">Ascidia lepadiformis</name>
    <dbReference type="NCBI Taxonomy" id="159417"/>
    <lineage>
        <taxon>Eukaryota</taxon>
        <taxon>Metazoa</taxon>
        <taxon>Chordata</taxon>
        <taxon>Tunicata</taxon>
        <taxon>Ascidiacea</taxon>
        <taxon>Aplousobranchia</taxon>
        <taxon>Clavelinidae</taxon>
        <taxon>Clavelina</taxon>
    </lineage>
</organism>
<sequence>MQCCICDKEFTALPAHKKWCRYFQKSKNAECHSELLRVAQLFFAVAPYNANVERMFTVMQSQWTKERNKMTIETMKGYLTLQYNFKSMSCGEFYVFLKSNKSWLKKIRCSDKNDWYEGE</sequence>
<dbReference type="Proteomes" id="UP001642483">
    <property type="component" value="Unassembled WGS sequence"/>
</dbReference>
<keyword evidence="2" id="KW-1185">Reference proteome</keyword>
<evidence type="ECO:0000313" key="2">
    <source>
        <dbReference type="Proteomes" id="UP001642483"/>
    </source>
</evidence>
<dbReference type="SUPFAM" id="SSF53098">
    <property type="entry name" value="Ribonuclease H-like"/>
    <property type="match status" value="1"/>
</dbReference>
<reference evidence="1 2" key="1">
    <citation type="submission" date="2024-02" db="EMBL/GenBank/DDBJ databases">
        <authorList>
            <person name="Daric V."/>
            <person name="Darras S."/>
        </authorList>
    </citation>
    <scope>NUCLEOTIDE SEQUENCE [LARGE SCALE GENOMIC DNA]</scope>
</reference>
<comment type="caution">
    <text evidence="1">The sequence shown here is derived from an EMBL/GenBank/DDBJ whole genome shotgun (WGS) entry which is preliminary data.</text>
</comment>
<dbReference type="EMBL" id="CAWYQH010000002">
    <property type="protein sequence ID" value="CAK8673963.1"/>
    <property type="molecule type" value="Genomic_DNA"/>
</dbReference>
<protein>
    <recommendedName>
        <fullName evidence="3">HAT C-terminal dimerisation domain-containing protein</fullName>
    </recommendedName>
</protein>
<dbReference type="InterPro" id="IPR012337">
    <property type="entry name" value="RNaseH-like_sf"/>
</dbReference>
<evidence type="ECO:0000313" key="1">
    <source>
        <dbReference type="EMBL" id="CAK8673963.1"/>
    </source>
</evidence>
<accession>A0ABP0F5E2</accession>